<feature type="signal peptide" evidence="2">
    <location>
        <begin position="1"/>
        <end position="21"/>
    </location>
</feature>
<organism evidence="3">
    <name type="scientific">uncultured Friedmanniella sp</name>
    <dbReference type="NCBI Taxonomy" id="335381"/>
    <lineage>
        <taxon>Bacteria</taxon>
        <taxon>Bacillati</taxon>
        <taxon>Actinomycetota</taxon>
        <taxon>Actinomycetes</taxon>
        <taxon>Propionibacteriales</taxon>
        <taxon>Nocardioidaceae</taxon>
        <taxon>Friedmanniella</taxon>
        <taxon>environmental samples</taxon>
    </lineage>
</organism>
<name>A0A6J4KDX6_9ACTN</name>
<dbReference type="PROSITE" id="PS51257">
    <property type="entry name" value="PROKAR_LIPOPROTEIN"/>
    <property type="match status" value="1"/>
</dbReference>
<gene>
    <name evidence="3" type="ORF">AVDCRST_MAG61-1043</name>
</gene>
<feature type="chain" id="PRO_5026870017" description="Secreted protein" evidence="2">
    <location>
        <begin position="22"/>
        <end position="88"/>
    </location>
</feature>
<sequence length="88" mass="9164">MVGMKLLRTAGALLFAGLTTAACTAADAPARPTPAARPSASTPAAASPTPTPSARPLTVDRVVSDGLTVRYQGRDGRIETLRVEDFRR</sequence>
<evidence type="ECO:0008006" key="4">
    <source>
        <dbReference type="Google" id="ProtNLM"/>
    </source>
</evidence>
<protein>
    <recommendedName>
        <fullName evidence="4">Secreted protein</fullName>
    </recommendedName>
</protein>
<feature type="region of interest" description="Disordered" evidence="1">
    <location>
        <begin position="26"/>
        <end position="59"/>
    </location>
</feature>
<proteinExistence type="predicted"/>
<keyword evidence="2" id="KW-0732">Signal</keyword>
<dbReference type="AlphaFoldDB" id="A0A6J4KDX6"/>
<reference evidence="3" key="1">
    <citation type="submission" date="2020-02" db="EMBL/GenBank/DDBJ databases">
        <authorList>
            <person name="Meier V. D."/>
        </authorList>
    </citation>
    <scope>NUCLEOTIDE SEQUENCE</scope>
    <source>
        <strain evidence="3">AVDCRST_MAG61</strain>
    </source>
</reference>
<accession>A0A6J4KDX6</accession>
<evidence type="ECO:0000256" key="2">
    <source>
        <dbReference type="SAM" id="SignalP"/>
    </source>
</evidence>
<feature type="compositionally biased region" description="Low complexity" evidence="1">
    <location>
        <begin position="26"/>
        <end position="57"/>
    </location>
</feature>
<evidence type="ECO:0000313" key="3">
    <source>
        <dbReference type="EMBL" id="CAA9301575.1"/>
    </source>
</evidence>
<evidence type="ECO:0000256" key="1">
    <source>
        <dbReference type="SAM" id="MobiDB-lite"/>
    </source>
</evidence>
<dbReference type="EMBL" id="CADCTT010000162">
    <property type="protein sequence ID" value="CAA9301575.1"/>
    <property type="molecule type" value="Genomic_DNA"/>
</dbReference>